<feature type="domain" description="Ig-like" evidence="9">
    <location>
        <begin position="126"/>
        <end position="221"/>
    </location>
</feature>
<comment type="subcellular location">
    <subcellularLocation>
        <location evidence="1">Membrane</location>
        <topology evidence="1">Single-pass membrane protein</topology>
    </subcellularLocation>
</comment>
<dbReference type="Gene3D" id="2.60.40.10">
    <property type="entry name" value="Immunoglobulins"/>
    <property type="match status" value="6"/>
</dbReference>
<dbReference type="InterPro" id="IPR013106">
    <property type="entry name" value="Ig_V-set"/>
</dbReference>
<evidence type="ECO:0000256" key="5">
    <source>
        <dbReference type="ARBA" id="ARBA00023136"/>
    </source>
</evidence>
<evidence type="ECO:0000256" key="1">
    <source>
        <dbReference type="ARBA" id="ARBA00004167"/>
    </source>
</evidence>
<comment type="caution">
    <text evidence="11">The sequence shown here is derived from an EMBL/GenBank/DDBJ whole genome shotgun (WGS) entry which is preliminary data.</text>
</comment>
<keyword evidence="6" id="KW-1015">Disulfide bond</keyword>
<dbReference type="SUPFAM" id="SSF48726">
    <property type="entry name" value="Immunoglobulin"/>
    <property type="match status" value="5"/>
</dbReference>
<protein>
    <submittedName>
        <fullName evidence="11">Nephrin like protein</fullName>
    </submittedName>
</protein>
<dbReference type="Pfam" id="PF08205">
    <property type="entry name" value="C2-set_2"/>
    <property type="match status" value="1"/>
</dbReference>
<feature type="domain" description="Fibronectin type-III" evidence="10">
    <location>
        <begin position="519"/>
        <end position="614"/>
    </location>
</feature>
<dbReference type="SMART" id="SM00408">
    <property type="entry name" value="IGc2"/>
    <property type="match status" value="4"/>
</dbReference>
<dbReference type="InterPro" id="IPR036179">
    <property type="entry name" value="Ig-like_dom_sf"/>
</dbReference>
<sequence length="806" mass="88747">METPEAPMTVIGVAGSPVNLPCNITPPGEEDAEDAIALVLWYKDESTTPIYSLDARQGSLDQARHAAKDSLNARAHLSISERPAFLKLDPVMVEDEGEYKCRADFKKARTRYMSVFLKVVVPPGKPVITDRNKEVLQSLIGPYNEGEPLVLICEAIGGQPTPTLTWWRESVLLDDSYDILPNGVIRNELLISSLQRHDLMAVLSCQASNNNVSLPMSSSVTVDMNFRPLDVMIEGDRQPLSAHKTVELVCRATGSRPPAVITWWKGTSKLKALKDNISVDGNVTTSIITMTPSSEDNGKHLSCRAENPLIAGSAIEYGWKLEVHYVPQLTLRLGSKLRHSHIQEGNDVYLDCSIIASPWVNEIGWRFGGKELHTNTTAGIIVSNQSLVLQKVQRSSRGHYTCVASNSEGEGESNVVQLRVQYSPLCKPGQKVVYGAARHEAVNVLCEVEADPRQVNFHWEFNSSSDNLQVLRFVPEGLRSVATYIPRTEQDYGTLLCWAENSVGRQKDPCVYIIVPAGPPDPVQNCFVTNQTEDSFRVECTEGYDGGVSQHFVLEVYDAVNSVLQTNKTSNEPLFNVKGLLPGMEFLIIVYAMNSKGRSESIALRTSTLTTPESLTRTEGDVWQVSFSPILVVLLAIVIGLVLIVLFVILIVKFRKKQNNRKAAQDSAKDDKCQTPLRKDTDDEWKSCSCAGEEKCPDIIPAPLREGAIEDDDDLCGDGLHWRTSSVDSGPGILTPESYSRSKLTASGVPLLQNTPPTPPLSQELSLQPTLLQEYSPTRVIVKTAKQGLGDSHTELITTTSRQTKV</sequence>
<feature type="domain" description="Ig-like" evidence="9">
    <location>
        <begin position="228"/>
        <end position="307"/>
    </location>
</feature>
<evidence type="ECO:0000256" key="7">
    <source>
        <dbReference type="SAM" id="MobiDB-lite"/>
    </source>
</evidence>
<feature type="transmembrane region" description="Helical" evidence="8">
    <location>
        <begin position="630"/>
        <end position="652"/>
    </location>
</feature>
<dbReference type="PANTHER" id="PTHR23278">
    <property type="entry name" value="SIDESTEP PROTEIN"/>
    <property type="match status" value="1"/>
</dbReference>
<dbReference type="InterPro" id="IPR003598">
    <property type="entry name" value="Ig_sub2"/>
</dbReference>
<dbReference type="InterPro" id="IPR036116">
    <property type="entry name" value="FN3_sf"/>
</dbReference>
<dbReference type="PROSITE" id="PS50835">
    <property type="entry name" value="IG_LIKE"/>
    <property type="match status" value="4"/>
</dbReference>
<dbReference type="PANTHER" id="PTHR23278:SF19">
    <property type="entry name" value="OBSCURIN"/>
    <property type="match status" value="1"/>
</dbReference>
<evidence type="ECO:0000256" key="4">
    <source>
        <dbReference type="ARBA" id="ARBA00022989"/>
    </source>
</evidence>
<dbReference type="InterPro" id="IPR013098">
    <property type="entry name" value="Ig_I-set"/>
</dbReference>
<evidence type="ECO:0000256" key="3">
    <source>
        <dbReference type="ARBA" id="ARBA00022737"/>
    </source>
</evidence>
<organism evidence="11 12">
    <name type="scientific">Argiope bruennichi</name>
    <name type="common">Wasp spider</name>
    <name type="synonym">Aranea bruennichi</name>
    <dbReference type="NCBI Taxonomy" id="94029"/>
    <lineage>
        <taxon>Eukaryota</taxon>
        <taxon>Metazoa</taxon>
        <taxon>Ecdysozoa</taxon>
        <taxon>Arthropoda</taxon>
        <taxon>Chelicerata</taxon>
        <taxon>Arachnida</taxon>
        <taxon>Araneae</taxon>
        <taxon>Araneomorphae</taxon>
        <taxon>Entelegynae</taxon>
        <taxon>Araneoidea</taxon>
        <taxon>Araneidae</taxon>
        <taxon>Argiope</taxon>
    </lineage>
</organism>
<gene>
    <name evidence="11" type="ORF">HNY73_004183</name>
</gene>
<keyword evidence="5 8" id="KW-0472">Membrane</keyword>
<dbReference type="PROSITE" id="PS50853">
    <property type="entry name" value="FN3"/>
    <property type="match status" value="1"/>
</dbReference>
<dbReference type="InterPro" id="IPR003961">
    <property type="entry name" value="FN3_dom"/>
</dbReference>
<dbReference type="SMART" id="SM00060">
    <property type="entry name" value="FN3"/>
    <property type="match status" value="1"/>
</dbReference>
<evidence type="ECO:0000313" key="12">
    <source>
        <dbReference type="Proteomes" id="UP000807504"/>
    </source>
</evidence>
<dbReference type="InterPro" id="IPR013783">
    <property type="entry name" value="Ig-like_fold"/>
</dbReference>
<dbReference type="Pfam" id="PF13927">
    <property type="entry name" value="Ig_3"/>
    <property type="match status" value="1"/>
</dbReference>
<feature type="domain" description="Ig-like" evidence="9">
    <location>
        <begin position="327"/>
        <end position="417"/>
    </location>
</feature>
<feature type="region of interest" description="Disordered" evidence="7">
    <location>
        <begin position="663"/>
        <end position="684"/>
    </location>
</feature>
<dbReference type="SUPFAM" id="SSF49265">
    <property type="entry name" value="Fibronectin type III"/>
    <property type="match status" value="1"/>
</dbReference>
<evidence type="ECO:0000256" key="6">
    <source>
        <dbReference type="ARBA" id="ARBA00023157"/>
    </source>
</evidence>
<keyword evidence="4 8" id="KW-1133">Transmembrane helix</keyword>
<dbReference type="InterPro" id="IPR013162">
    <property type="entry name" value="CD80_C2-set"/>
</dbReference>
<dbReference type="InterPro" id="IPR003599">
    <property type="entry name" value="Ig_sub"/>
</dbReference>
<dbReference type="SMART" id="SM00409">
    <property type="entry name" value="IG"/>
    <property type="match status" value="4"/>
</dbReference>
<dbReference type="GO" id="GO:0030154">
    <property type="term" value="P:cell differentiation"/>
    <property type="evidence" value="ECO:0007669"/>
    <property type="project" value="UniProtKB-ARBA"/>
</dbReference>
<name>A0A8T0FSE9_ARGBR</name>
<evidence type="ECO:0000256" key="2">
    <source>
        <dbReference type="ARBA" id="ARBA00022692"/>
    </source>
</evidence>
<dbReference type="Pfam" id="PF00041">
    <property type="entry name" value="fn3"/>
    <property type="match status" value="1"/>
</dbReference>
<dbReference type="InterPro" id="IPR007110">
    <property type="entry name" value="Ig-like_dom"/>
</dbReference>
<keyword evidence="12" id="KW-1185">Reference proteome</keyword>
<dbReference type="GO" id="GO:0016020">
    <property type="term" value="C:membrane"/>
    <property type="evidence" value="ECO:0007669"/>
    <property type="project" value="UniProtKB-SubCell"/>
</dbReference>
<reference evidence="11" key="2">
    <citation type="submission" date="2020-06" db="EMBL/GenBank/DDBJ databases">
        <authorList>
            <person name="Sheffer M."/>
        </authorList>
    </citation>
    <scope>NUCLEOTIDE SEQUENCE</scope>
</reference>
<dbReference type="Proteomes" id="UP000807504">
    <property type="component" value="Unassembled WGS sequence"/>
</dbReference>
<dbReference type="Pfam" id="PF07686">
    <property type="entry name" value="V-set"/>
    <property type="match status" value="1"/>
</dbReference>
<reference evidence="11" key="1">
    <citation type="journal article" date="2020" name="bioRxiv">
        <title>Chromosome-level reference genome of the European wasp spider Argiope bruennichi: a resource for studies on range expansion and evolutionary adaptation.</title>
        <authorList>
            <person name="Sheffer M.M."/>
            <person name="Hoppe A."/>
            <person name="Krehenwinkel H."/>
            <person name="Uhl G."/>
            <person name="Kuss A.W."/>
            <person name="Jensen L."/>
            <person name="Jensen C."/>
            <person name="Gillespie R.G."/>
            <person name="Hoff K.J."/>
            <person name="Prost S."/>
        </authorList>
    </citation>
    <scope>NUCLEOTIDE SEQUENCE</scope>
</reference>
<dbReference type="AlphaFoldDB" id="A0A8T0FSE9"/>
<dbReference type="EMBL" id="JABXBU010000003">
    <property type="protein sequence ID" value="KAF8792609.1"/>
    <property type="molecule type" value="Genomic_DNA"/>
</dbReference>
<keyword evidence="2 8" id="KW-0812">Transmembrane</keyword>
<feature type="domain" description="Ig-like" evidence="9">
    <location>
        <begin position="4"/>
        <end position="114"/>
    </location>
</feature>
<proteinExistence type="predicted"/>
<evidence type="ECO:0000259" key="10">
    <source>
        <dbReference type="PROSITE" id="PS50853"/>
    </source>
</evidence>
<dbReference type="GO" id="GO:0009653">
    <property type="term" value="P:anatomical structure morphogenesis"/>
    <property type="evidence" value="ECO:0007669"/>
    <property type="project" value="UniProtKB-ARBA"/>
</dbReference>
<keyword evidence="3" id="KW-0677">Repeat</keyword>
<evidence type="ECO:0000313" key="11">
    <source>
        <dbReference type="EMBL" id="KAF8792609.1"/>
    </source>
</evidence>
<dbReference type="CDD" id="cd00063">
    <property type="entry name" value="FN3"/>
    <property type="match status" value="1"/>
</dbReference>
<evidence type="ECO:0000256" key="8">
    <source>
        <dbReference type="SAM" id="Phobius"/>
    </source>
</evidence>
<accession>A0A8T0FSE9</accession>
<evidence type="ECO:0000259" key="9">
    <source>
        <dbReference type="PROSITE" id="PS50835"/>
    </source>
</evidence>
<dbReference type="Pfam" id="PF07679">
    <property type="entry name" value="I-set"/>
    <property type="match status" value="1"/>
</dbReference>